<dbReference type="SUPFAM" id="SSF53756">
    <property type="entry name" value="UDP-Glycosyltransferase/glycogen phosphorylase"/>
    <property type="match status" value="1"/>
</dbReference>
<comment type="caution">
    <text evidence="4">The sequence shown here is derived from an EMBL/GenBank/DDBJ whole genome shotgun (WGS) entry which is preliminary data.</text>
</comment>
<sequence length="432" mass="48408">MKIGIVLYKFGSEEDFGSHLGSFHYLVKKIKRLGETEHQICVIAPWVSFWRRGSSRLGNVTIIRYWPPLFSNVKLLPLHWLLRWLYLRQTQRVVLRSVRKHKLQAVYVRQARETGYAVALIKEKLGVPFLFRQITAWQWHFHRPVAEVLAHAPLYQWLKKLGWHKLAESLLERLLGRRSQIRYAKKIYQQADRLVFSTRGAALAEASLGLDMRKVVLLPEAVEEDTYAPRPDRAALGQSLGLQEGNVILYLGRINIAEKGIDRLLRASALVAKQIPTIQVVLVGGGLAHEVSQVKRLIAELGAEKFVSLVGKRPFSDVPRYINAATVVVVPSVWPEAFGRITVEAMSCGVPVITSDTGGSPEVNVQGQTGLVVPAADSQQLADAIIAILNDKTRAAAMGVAGRQRVLANYTYEQVIKRFLDIITSAVESNFK</sequence>
<dbReference type="EMBL" id="MHIL01000020">
    <property type="protein sequence ID" value="OGY51308.1"/>
    <property type="molecule type" value="Genomic_DNA"/>
</dbReference>
<evidence type="ECO:0000259" key="3">
    <source>
        <dbReference type="Pfam" id="PF00534"/>
    </source>
</evidence>
<dbReference type="PANTHER" id="PTHR12526">
    <property type="entry name" value="GLYCOSYLTRANSFERASE"/>
    <property type="match status" value="1"/>
</dbReference>
<dbReference type="InterPro" id="IPR001296">
    <property type="entry name" value="Glyco_trans_1"/>
</dbReference>
<evidence type="ECO:0000313" key="4">
    <source>
        <dbReference type="EMBL" id="OGY51308.1"/>
    </source>
</evidence>
<dbReference type="PANTHER" id="PTHR12526:SF510">
    <property type="entry name" value="D-INOSITOL 3-PHOSPHATE GLYCOSYLTRANSFERASE"/>
    <property type="match status" value="1"/>
</dbReference>
<organism evidence="4 5">
    <name type="scientific">Candidatus Buchananbacteria bacterium RIFCSPHIGHO2_02_FULL_56_16</name>
    <dbReference type="NCBI Taxonomy" id="1797542"/>
    <lineage>
        <taxon>Bacteria</taxon>
        <taxon>Candidatus Buchananiibacteriota</taxon>
    </lineage>
</organism>
<reference evidence="4 5" key="1">
    <citation type="journal article" date="2016" name="Nat. Commun.">
        <title>Thousands of microbial genomes shed light on interconnected biogeochemical processes in an aquifer system.</title>
        <authorList>
            <person name="Anantharaman K."/>
            <person name="Brown C.T."/>
            <person name="Hug L.A."/>
            <person name="Sharon I."/>
            <person name="Castelle C.J."/>
            <person name="Probst A.J."/>
            <person name="Thomas B.C."/>
            <person name="Singh A."/>
            <person name="Wilkins M.J."/>
            <person name="Karaoz U."/>
            <person name="Brodie E.L."/>
            <person name="Williams K.H."/>
            <person name="Hubbard S.S."/>
            <person name="Banfield J.F."/>
        </authorList>
    </citation>
    <scope>NUCLEOTIDE SEQUENCE [LARGE SCALE GENOMIC DNA]</scope>
</reference>
<name>A0A1G1YG26_9BACT</name>
<dbReference type="AlphaFoldDB" id="A0A1G1YG26"/>
<evidence type="ECO:0000256" key="1">
    <source>
        <dbReference type="ARBA" id="ARBA00022676"/>
    </source>
</evidence>
<proteinExistence type="predicted"/>
<dbReference type="Pfam" id="PF00534">
    <property type="entry name" value="Glycos_transf_1"/>
    <property type="match status" value="1"/>
</dbReference>
<keyword evidence="2" id="KW-0808">Transferase</keyword>
<dbReference type="Proteomes" id="UP000177310">
    <property type="component" value="Unassembled WGS sequence"/>
</dbReference>
<accession>A0A1G1YG26</accession>
<dbReference type="STRING" id="1797542.A3J59_02455"/>
<protein>
    <recommendedName>
        <fullName evidence="3">Glycosyl transferase family 1 domain-containing protein</fullName>
    </recommendedName>
</protein>
<evidence type="ECO:0000313" key="5">
    <source>
        <dbReference type="Proteomes" id="UP000177310"/>
    </source>
</evidence>
<dbReference type="GO" id="GO:0016757">
    <property type="term" value="F:glycosyltransferase activity"/>
    <property type="evidence" value="ECO:0007669"/>
    <property type="project" value="UniProtKB-KW"/>
</dbReference>
<dbReference type="Gene3D" id="3.40.50.2000">
    <property type="entry name" value="Glycogen Phosphorylase B"/>
    <property type="match status" value="2"/>
</dbReference>
<gene>
    <name evidence="4" type="ORF">A3J59_02455</name>
</gene>
<evidence type="ECO:0000256" key="2">
    <source>
        <dbReference type="ARBA" id="ARBA00022679"/>
    </source>
</evidence>
<dbReference type="CDD" id="cd03801">
    <property type="entry name" value="GT4_PimA-like"/>
    <property type="match status" value="1"/>
</dbReference>
<feature type="domain" description="Glycosyl transferase family 1" evidence="3">
    <location>
        <begin position="242"/>
        <end position="405"/>
    </location>
</feature>
<keyword evidence="1" id="KW-0328">Glycosyltransferase</keyword>